<evidence type="ECO:0000259" key="24">
    <source>
        <dbReference type="PROSITE" id="PS51456"/>
    </source>
</evidence>
<evidence type="ECO:0000313" key="27">
    <source>
        <dbReference type="Proteomes" id="UP000663829"/>
    </source>
</evidence>
<dbReference type="PROSITE" id="PS51456">
    <property type="entry name" value="MYOSIN_MOTOR"/>
    <property type="match status" value="1"/>
</dbReference>
<keyword evidence="5" id="KW-0963">Cytoplasm</keyword>
<reference evidence="25" key="1">
    <citation type="submission" date="2021-02" db="EMBL/GenBank/DDBJ databases">
        <authorList>
            <person name="Nowell W R."/>
        </authorList>
    </citation>
    <scope>NUCLEOTIDE SEQUENCE</scope>
</reference>
<dbReference type="GO" id="GO:0000146">
    <property type="term" value="F:microfilament motor activity"/>
    <property type="evidence" value="ECO:0007669"/>
    <property type="project" value="TreeGrafter"/>
</dbReference>
<dbReference type="InterPro" id="IPR000048">
    <property type="entry name" value="IQ_motif_EF-hand-BS"/>
</dbReference>
<evidence type="ECO:0000256" key="12">
    <source>
        <dbReference type="ARBA" id="ARBA00022840"/>
    </source>
</evidence>
<evidence type="ECO:0000256" key="21">
    <source>
        <dbReference type="PROSITE-ProRule" id="PRU00782"/>
    </source>
</evidence>
<dbReference type="GO" id="GO:0003779">
    <property type="term" value="F:actin binding"/>
    <property type="evidence" value="ECO:0007669"/>
    <property type="project" value="UniProtKB-KW"/>
</dbReference>
<dbReference type="PROSITE" id="PS50096">
    <property type="entry name" value="IQ"/>
    <property type="match status" value="2"/>
</dbReference>
<keyword evidence="8" id="KW-0808">Transferase</keyword>
<dbReference type="InterPro" id="IPR036961">
    <property type="entry name" value="Kinesin_motor_dom_sf"/>
</dbReference>
<evidence type="ECO:0000256" key="9">
    <source>
        <dbReference type="ARBA" id="ARBA00022737"/>
    </source>
</evidence>
<comment type="caution">
    <text evidence="21">Lacks conserved residue(s) required for the propagation of feature annotation.</text>
</comment>
<dbReference type="InterPro" id="IPR000719">
    <property type="entry name" value="Prot_kinase_dom"/>
</dbReference>
<accession>A0A814BPC2</accession>
<comment type="similarity">
    <text evidence="3">In the C-terminal section; belongs to the TRAFAC class myosin-kinesin ATPase superfamily. Myosin family.</text>
</comment>
<protein>
    <recommendedName>
        <fullName evidence="4">non-specific serine/threonine protein kinase</fullName>
        <ecNumber evidence="4">2.7.11.1</ecNumber>
    </recommendedName>
</protein>
<evidence type="ECO:0000256" key="17">
    <source>
        <dbReference type="ARBA" id="ARBA00023273"/>
    </source>
</evidence>
<gene>
    <name evidence="25" type="ORF">GPM918_LOCUS10242</name>
    <name evidence="26" type="ORF">SRO942_LOCUS10243</name>
</gene>
<evidence type="ECO:0000313" key="26">
    <source>
        <dbReference type="EMBL" id="CAF3709949.1"/>
    </source>
</evidence>
<dbReference type="GO" id="GO:0004674">
    <property type="term" value="F:protein serine/threonine kinase activity"/>
    <property type="evidence" value="ECO:0007669"/>
    <property type="project" value="UniProtKB-KW"/>
</dbReference>
<dbReference type="Pfam" id="PF00063">
    <property type="entry name" value="Myosin_head"/>
    <property type="match status" value="3"/>
</dbReference>
<dbReference type="GO" id="GO:0007601">
    <property type="term" value="P:visual perception"/>
    <property type="evidence" value="ECO:0007669"/>
    <property type="project" value="UniProtKB-KW"/>
</dbReference>
<dbReference type="Gene3D" id="1.10.510.10">
    <property type="entry name" value="Transferase(Phosphotransferase) domain 1"/>
    <property type="match status" value="1"/>
</dbReference>
<dbReference type="GO" id="GO:0005524">
    <property type="term" value="F:ATP binding"/>
    <property type="evidence" value="ECO:0007669"/>
    <property type="project" value="UniProtKB-UniRule"/>
</dbReference>
<feature type="domain" description="Protein kinase" evidence="23">
    <location>
        <begin position="13"/>
        <end position="316"/>
    </location>
</feature>
<evidence type="ECO:0000256" key="10">
    <source>
        <dbReference type="ARBA" id="ARBA00022741"/>
    </source>
</evidence>
<comment type="caution">
    <text evidence="25">The sequence shown here is derived from an EMBL/GenBank/DDBJ whole genome shotgun (WGS) entry which is preliminary data.</text>
</comment>
<comment type="similarity">
    <text evidence="21">Belongs to the TRAFAC class myosin-kinesin ATPase superfamily. Myosin family.</text>
</comment>
<keyword evidence="15 21" id="KW-0009">Actin-binding</keyword>
<dbReference type="SMART" id="SM00220">
    <property type="entry name" value="S_TKc"/>
    <property type="match status" value="1"/>
</dbReference>
<dbReference type="PROSITE" id="PS00107">
    <property type="entry name" value="PROTEIN_KINASE_ATP"/>
    <property type="match status" value="1"/>
</dbReference>
<evidence type="ECO:0000256" key="14">
    <source>
        <dbReference type="ARBA" id="ARBA00023175"/>
    </source>
</evidence>
<dbReference type="Gene3D" id="1.20.58.530">
    <property type="match status" value="1"/>
</dbReference>
<keyword evidence="11" id="KW-0418">Kinase</keyword>
<name>A0A814BPC2_9BILA</name>
<evidence type="ECO:0000256" key="4">
    <source>
        <dbReference type="ARBA" id="ARBA00012513"/>
    </source>
</evidence>
<evidence type="ECO:0000256" key="8">
    <source>
        <dbReference type="ARBA" id="ARBA00022679"/>
    </source>
</evidence>
<evidence type="ECO:0000256" key="6">
    <source>
        <dbReference type="ARBA" id="ARBA00022527"/>
    </source>
</evidence>
<sequence>MLDDLLPKPDTEWVLLEKLGQGTFGEVFRVRHRNQENVHAAAKIVRTFATDIADEIQNEFQILKNLSIHPNLPKFIGIYCEHEDDDQQSEQDTHKIKLSSQNKNLKCLWFVMELCEYGTIVNLLNRIRENQSFETINQADILIYDFNQQLEKVTIYAIHSALEALQFLHSNGIMHRDVKGSHLLVTLTYGIKLIDFGVSGSFGTDEKQKRNSCVGTALFMAPEIIACQQQFDYEYDERCDIWSLGITAVELAEGQPPLSHIHPSKALFDIPRNPPPSLQNTSLWSNEFNNFISSCLIKDYEQRPTAKQLLTENTFVNVDNETLEYYRQLLKQLHETSKIVDHVTTTGDIGENNSNVFSKHVAYIKQNDSKLRVKDSSVFDEPKKTTHLSIPIDSIPHKDRTLRYNKQHNLSISFENDTENDNPWMSKQKNPNDIDNENDLAQLAYLDEQTLIQSLKRRFEKTLIYTYIGDILIVINPKQYLPIDTLYFQLKYSKQSYTQLLPHIYSIAKNVYNQMIVTGKSQCILISGESGSGKYFCSNQSKTHSAQSVLTELALLGYNDGNENRTLENRLIKMNLLLEAFGNAKTILNNNSSRFGKLLEIFFSPNGTIVGSKLSEFLLEKTRVIKHMTGERNFHIFYYLYEHFLSLKRHNEFENIFEIDSKNWKENLKQYSQFNREINYSYLGDCTNNKFDIETFLNIFKTFHELNFDADECSSILNILNGILYLGNIEFINKITDGNDTADKNHRGCQITHTSIQYVPFVSNLFSIEKNQLEHSLCESSLMTRGETVIKYNTCDEARQTRDSMAKALYSRLFDWIVYGMNRYFKNEVEKKHQSDIKYRSSFKNRTTSTSSSSIISKTIDYNKMMNNYDDFQKTFITDRKETNISQQHQHDEQQQWQTIAILDVFGFEEFVHNSYEQLCINIANEQLQYYFRQHIFQWELQEYENEGLINKHNNDGTDSMEQSEQSNNINFDQINFPDNRGILDMFLAKPIGLLALLDEESRFPQSNSQTLIEKWRQNLTSPYFSVSSTNTLKKGQRISTLQEQPLFIIKHYAGTIEYNAGSFLEKNRDYLPMEISELLITSENHLINLLFRSRLRKTGSISYTTSQKQEENKVFRTVNSKQMLINTQNRTQATVSTYFRYSLMELISRIAPAQPTFVRCLLPNREHSHSINNENDTTYVLFDEKVVLEQIQYSGIMETIQIRNHGYSHRIVFGEFIQLYAVLAYKFTTDYHTLPSNGQTCNEILKKLNFNHYAIGKTKVFLKFYHMERLISMYKHLISSIIFIQSHIRMKSTRKYYKQLIKEEIKSESERAALLLQASVRGWLTRRQINNKQQATQKATLLIQTYWRMWKAQTIYERLKLNRLNNHMHISYYMKQVELFGNELYLALISQPLTIQINKNQISLSIITKNDIKLNNEEKQQRPKKSNIVSRRRVTTSRYYDEIHKEYKKKQQHEQNVKRRSIIVNEQPQFVSIPKAPPYPPPEFFQTFTPKSEAVVNPFYKRQLSEPIAFSNPVEELKLILSRQTKPSHNDQTNTYLSLPRRSLSQQKFMMKDNSHPTTTDSALLAETNGADFPILKSSNNLESSYEHEYTVTDNNRSSDLLLTKKTYATSDSSSSTSSLKVGNIILAKTDVRNLKAGLRKTGYEPDINQTLRRKIPNETKQMDFRNVLRARQQKQSG</sequence>
<evidence type="ECO:0000256" key="3">
    <source>
        <dbReference type="ARBA" id="ARBA00006998"/>
    </source>
</evidence>
<comment type="subcellular location">
    <subcellularLocation>
        <location evidence="2">Cell projection</location>
    </subcellularLocation>
    <subcellularLocation>
        <location evidence="1">Cytoplasm</location>
        <location evidence="1">Cytoskeleton</location>
    </subcellularLocation>
</comment>
<dbReference type="InterPro" id="IPR052409">
    <property type="entry name" value="Myosin-III_kinase_activity"/>
</dbReference>
<dbReference type="InterPro" id="IPR001609">
    <property type="entry name" value="Myosin_head_motor_dom-like"/>
</dbReference>
<dbReference type="EMBL" id="CAJOBC010001998">
    <property type="protein sequence ID" value="CAF3709949.1"/>
    <property type="molecule type" value="Genomic_DNA"/>
</dbReference>
<keyword evidence="18" id="KW-0844">Vision</keyword>
<keyword evidence="14" id="KW-0505">Motor protein</keyword>
<keyword evidence="27" id="KW-1185">Reference proteome</keyword>
<dbReference type="PRINTS" id="PR00193">
    <property type="entry name" value="MYOSINHEAVY"/>
</dbReference>
<comment type="catalytic activity">
    <reaction evidence="20">
        <text>L-seryl-[protein] + ATP = O-phospho-L-seryl-[protein] + ADP + H(+)</text>
        <dbReference type="Rhea" id="RHEA:17989"/>
        <dbReference type="Rhea" id="RHEA-COMP:9863"/>
        <dbReference type="Rhea" id="RHEA-COMP:11604"/>
        <dbReference type="ChEBI" id="CHEBI:15378"/>
        <dbReference type="ChEBI" id="CHEBI:29999"/>
        <dbReference type="ChEBI" id="CHEBI:30616"/>
        <dbReference type="ChEBI" id="CHEBI:83421"/>
        <dbReference type="ChEBI" id="CHEBI:456216"/>
        <dbReference type="EC" id="2.7.11.1"/>
    </reaction>
</comment>
<evidence type="ECO:0000256" key="2">
    <source>
        <dbReference type="ARBA" id="ARBA00004316"/>
    </source>
</evidence>
<evidence type="ECO:0000313" key="25">
    <source>
        <dbReference type="EMBL" id="CAF0932151.1"/>
    </source>
</evidence>
<dbReference type="GO" id="GO:0030832">
    <property type="term" value="P:regulation of actin filament length"/>
    <property type="evidence" value="ECO:0007669"/>
    <property type="project" value="TreeGrafter"/>
</dbReference>
<evidence type="ECO:0000256" key="13">
    <source>
        <dbReference type="ARBA" id="ARBA00023123"/>
    </source>
</evidence>
<dbReference type="PROSITE" id="PS50011">
    <property type="entry name" value="PROTEIN_KINASE_DOM"/>
    <property type="match status" value="1"/>
</dbReference>
<dbReference type="Gene3D" id="3.40.850.10">
    <property type="entry name" value="Kinesin motor domain"/>
    <property type="match status" value="2"/>
</dbReference>
<keyword evidence="16" id="KW-0206">Cytoskeleton</keyword>
<evidence type="ECO:0000256" key="19">
    <source>
        <dbReference type="ARBA" id="ARBA00047899"/>
    </source>
</evidence>
<comment type="catalytic activity">
    <reaction evidence="19">
        <text>L-threonyl-[protein] + ATP = O-phospho-L-threonyl-[protein] + ADP + H(+)</text>
        <dbReference type="Rhea" id="RHEA:46608"/>
        <dbReference type="Rhea" id="RHEA-COMP:11060"/>
        <dbReference type="Rhea" id="RHEA-COMP:11605"/>
        <dbReference type="ChEBI" id="CHEBI:15378"/>
        <dbReference type="ChEBI" id="CHEBI:30013"/>
        <dbReference type="ChEBI" id="CHEBI:30616"/>
        <dbReference type="ChEBI" id="CHEBI:61977"/>
        <dbReference type="ChEBI" id="CHEBI:456216"/>
        <dbReference type="EC" id="2.7.11.1"/>
    </reaction>
</comment>
<evidence type="ECO:0000256" key="18">
    <source>
        <dbReference type="ARBA" id="ARBA00023305"/>
    </source>
</evidence>
<keyword evidence="9" id="KW-0677">Repeat</keyword>
<dbReference type="SUPFAM" id="SSF52540">
    <property type="entry name" value="P-loop containing nucleoside triphosphate hydrolases"/>
    <property type="match status" value="1"/>
</dbReference>
<dbReference type="SUPFAM" id="SSF56112">
    <property type="entry name" value="Protein kinase-like (PK-like)"/>
    <property type="match status" value="1"/>
</dbReference>
<dbReference type="SMART" id="SM00015">
    <property type="entry name" value="IQ"/>
    <property type="match status" value="3"/>
</dbReference>
<dbReference type="PANTHER" id="PTHR46256:SF3">
    <property type="entry name" value="MYOSIN MOTOR DOMAIN-CONTAINING PROTEIN"/>
    <property type="match status" value="1"/>
</dbReference>
<keyword evidence="10 22" id="KW-0547">Nucleotide-binding</keyword>
<evidence type="ECO:0000256" key="11">
    <source>
        <dbReference type="ARBA" id="ARBA00022777"/>
    </source>
</evidence>
<evidence type="ECO:0000256" key="20">
    <source>
        <dbReference type="ARBA" id="ARBA00048679"/>
    </source>
</evidence>
<dbReference type="Gene3D" id="1.20.5.4820">
    <property type="match status" value="1"/>
</dbReference>
<dbReference type="EMBL" id="CAJNOQ010001998">
    <property type="protein sequence ID" value="CAF0932151.1"/>
    <property type="molecule type" value="Genomic_DNA"/>
</dbReference>
<dbReference type="GO" id="GO:0016459">
    <property type="term" value="C:myosin complex"/>
    <property type="evidence" value="ECO:0007669"/>
    <property type="project" value="UniProtKB-KW"/>
</dbReference>
<organism evidence="25 27">
    <name type="scientific">Didymodactylos carnosus</name>
    <dbReference type="NCBI Taxonomy" id="1234261"/>
    <lineage>
        <taxon>Eukaryota</taxon>
        <taxon>Metazoa</taxon>
        <taxon>Spiralia</taxon>
        <taxon>Gnathifera</taxon>
        <taxon>Rotifera</taxon>
        <taxon>Eurotatoria</taxon>
        <taxon>Bdelloidea</taxon>
        <taxon>Philodinida</taxon>
        <taxon>Philodinidae</taxon>
        <taxon>Didymodactylos</taxon>
    </lineage>
</organism>
<keyword evidence="7" id="KW-0716">Sensory transduction</keyword>
<evidence type="ECO:0000256" key="22">
    <source>
        <dbReference type="PROSITE-ProRule" id="PRU10141"/>
    </source>
</evidence>
<keyword evidence="12 22" id="KW-0067">ATP-binding</keyword>
<dbReference type="OrthoDB" id="2914378at2759"/>
<dbReference type="InterPro" id="IPR027417">
    <property type="entry name" value="P-loop_NTPase"/>
</dbReference>
<dbReference type="Proteomes" id="UP000681722">
    <property type="component" value="Unassembled WGS sequence"/>
</dbReference>
<feature type="binding site" evidence="22">
    <location>
        <position position="43"/>
    </location>
    <ligand>
        <name>ATP</name>
        <dbReference type="ChEBI" id="CHEBI:30616"/>
    </ligand>
</feature>
<evidence type="ECO:0000256" key="5">
    <source>
        <dbReference type="ARBA" id="ARBA00022490"/>
    </source>
</evidence>
<feature type="domain" description="Myosin motor" evidence="24">
    <location>
        <begin position="435"/>
        <end position="1276"/>
    </location>
</feature>
<evidence type="ECO:0000256" key="16">
    <source>
        <dbReference type="ARBA" id="ARBA00023212"/>
    </source>
</evidence>
<dbReference type="EC" id="2.7.11.1" evidence="4"/>
<keyword evidence="17" id="KW-0966">Cell projection</keyword>
<dbReference type="Pfam" id="PF00069">
    <property type="entry name" value="Pkinase"/>
    <property type="match status" value="1"/>
</dbReference>
<dbReference type="Proteomes" id="UP000663829">
    <property type="component" value="Unassembled WGS sequence"/>
</dbReference>
<evidence type="ECO:0000256" key="7">
    <source>
        <dbReference type="ARBA" id="ARBA00022606"/>
    </source>
</evidence>
<dbReference type="InterPro" id="IPR011009">
    <property type="entry name" value="Kinase-like_dom_sf"/>
</dbReference>
<keyword evidence="13 21" id="KW-0518">Myosin</keyword>
<evidence type="ECO:0000256" key="15">
    <source>
        <dbReference type="ARBA" id="ARBA00023203"/>
    </source>
</evidence>
<proteinExistence type="inferred from homology"/>
<dbReference type="GO" id="GO:0042995">
    <property type="term" value="C:cell projection"/>
    <property type="evidence" value="ECO:0007669"/>
    <property type="project" value="UniProtKB-SubCell"/>
</dbReference>
<dbReference type="Gene3D" id="1.20.5.190">
    <property type="match status" value="1"/>
</dbReference>
<dbReference type="SMART" id="SM00242">
    <property type="entry name" value="MYSc"/>
    <property type="match status" value="1"/>
</dbReference>
<dbReference type="Gene3D" id="1.20.120.720">
    <property type="entry name" value="Myosin VI head, motor domain, U50 subdomain"/>
    <property type="match status" value="2"/>
</dbReference>
<evidence type="ECO:0000256" key="1">
    <source>
        <dbReference type="ARBA" id="ARBA00004245"/>
    </source>
</evidence>
<dbReference type="PANTHER" id="PTHR46256">
    <property type="entry name" value="AGAP011099-PA"/>
    <property type="match status" value="1"/>
</dbReference>
<keyword evidence="6" id="KW-0723">Serine/threonine-protein kinase</keyword>
<dbReference type="InterPro" id="IPR017441">
    <property type="entry name" value="Protein_kinase_ATP_BS"/>
</dbReference>
<dbReference type="Pfam" id="PF00612">
    <property type="entry name" value="IQ"/>
    <property type="match status" value="3"/>
</dbReference>
<evidence type="ECO:0000259" key="23">
    <source>
        <dbReference type="PROSITE" id="PS50011"/>
    </source>
</evidence>